<proteinExistence type="predicted"/>
<comment type="caution">
    <text evidence="1">The sequence shown here is derived from an EMBL/GenBank/DDBJ whole genome shotgun (WGS) entry which is preliminary data.</text>
</comment>
<dbReference type="EMBL" id="LAZR01003312">
    <property type="protein sequence ID" value="KKN19675.1"/>
    <property type="molecule type" value="Genomic_DNA"/>
</dbReference>
<organism evidence="1">
    <name type="scientific">marine sediment metagenome</name>
    <dbReference type="NCBI Taxonomy" id="412755"/>
    <lineage>
        <taxon>unclassified sequences</taxon>
        <taxon>metagenomes</taxon>
        <taxon>ecological metagenomes</taxon>
    </lineage>
</organism>
<dbReference type="AlphaFoldDB" id="A0A0F9NJF3"/>
<protein>
    <submittedName>
        <fullName evidence="1">Uncharacterized protein</fullName>
    </submittedName>
</protein>
<evidence type="ECO:0000313" key="1">
    <source>
        <dbReference type="EMBL" id="KKN19675.1"/>
    </source>
</evidence>
<name>A0A0F9NJF3_9ZZZZ</name>
<sequence>MKKGNGEIAGLNDTNFPPWERGCRQGGLVNFTVMNQNLLDFKKIMDKHQVRFVVIFGTLLGFIREKGVIITSKDVDVFGYASDHYKMKPVVKELQELNFHVLDRNESPLKDHHIIRGGEKIEIWWFEKMITNKKEEWVYDDRIRYDGKFFNTLETVNVLGVEWKVPSNPEENLVITYGEDWKIPNSNKS</sequence>
<feature type="non-terminal residue" evidence="1">
    <location>
        <position position="189"/>
    </location>
</feature>
<reference evidence="1" key="1">
    <citation type="journal article" date="2015" name="Nature">
        <title>Complex archaea that bridge the gap between prokaryotes and eukaryotes.</title>
        <authorList>
            <person name="Spang A."/>
            <person name="Saw J.H."/>
            <person name="Jorgensen S.L."/>
            <person name="Zaremba-Niedzwiedzka K."/>
            <person name="Martijn J."/>
            <person name="Lind A.E."/>
            <person name="van Eijk R."/>
            <person name="Schleper C."/>
            <person name="Guy L."/>
            <person name="Ettema T.J."/>
        </authorList>
    </citation>
    <scope>NUCLEOTIDE SEQUENCE</scope>
</reference>
<accession>A0A0F9NJF3</accession>
<gene>
    <name evidence="1" type="ORF">LCGC14_0943430</name>
</gene>